<evidence type="ECO:0000256" key="2">
    <source>
        <dbReference type="ARBA" id="ARBA00022692"/>
    </source>
</evidence>
<dbReference type="GO" id="GO:0015648">
    <property type="term" value="F:lipid-linked peptidoglycan transporter activity"/>
    <property type="evidence" value="ECO:0007669"/>
    <property type="project" value="TreeGrafter"/>
</dbReference>
<feature type="non-terminal residue" evidence="7">
    <location>
        <position position="1"/>
    </location>
</feature>
<proteinExistence type="predicted"/>
<evidence type="ECO:0000256" key="3">
    <source>
        <dbReference type="ARBA" id="ARBA00022960"/>
    </source>
</evidence>
<evidence type="ECO:0000313" key="7">
    <source>
        <dbReference type="EMBL" id="GAG57737.1"/>
    </source>
</evidence>
<dbReference type="PANTHER" id="PTHR30474:SF1">
    <property type="entry name" value="PEPTIDOGLYCAN GLYCOSYLTRANSFERASE MRDB"/>
    <property type="match status" value="1"/>
</dbReference>
<keyword evidence="3" id="KW-0133">Cell shape</keyword>
<dbReference type="GO" id="GO:0005886">
    <property type="term" value="C:plasma membrane"/>
    <property type="evidence" value="ECO:0007669"/>
    <property type="project" value="TreeGrafter"/>
</dbReference>
<sequence>RRTGILGLCGIVGSWCDCLEVFYIASNSSDSFAMLLSSGIGFIILSQVVINIGMTIGIMPIIGIPLPFLSSGGSSLVSLFLGIGLVENVYIWKEVRKDYEIAYQEFK</sequence>
<organism evidence="7">
    <name type="scientific">marine sediment metagenome</name>
    <dbReference type="NCBI Taxonomy" id="412755"/>
    <lineage>
        <taxon>unclassified sequences</taxon>
        <taxon>metagenomes</taxon>
        <taxon>ecological metagenomes</taxon>
    </lineage>
</organism>
<dbReference type="InterPro" id="IPR018365">
    <property type="entry name" value="Cell_cycle_FtsW-rel_CS"/>
</dbReference>
<reference evidence="7" key="1">
    <citation type="journal article" date="2014" name="Front. Microbiol.">
        <title>High frequency of phylogenetically diverse reductive dehalogenase-homologous genes in deep subseafloor sedimentary metagenomes.</title>
        <authorList>
            <person name="Kawai M."/>
            <person name="Futagami T."/>
            <person name="Toyoda A."/>
            <person name="Takaki Y."/>
            <person name="Nishi S."/>
            <person name="Hori S."/>
            <person name="Arai W."/>
            <person name="Tsubouchi T."/>
            <person name="Morono Y."/>
            <person name="Uchiyama I."/>
            <person name="Ito T."/>
            <person name="Fujiyama A."/>
            <person name="Inagaki F."/>
            <person name="Takami H."/>
        </authorList>
    </citation>
    <scope>NUCLEOTIDE SEQUENCE</scope>
    <source>
        <strain evidence="7">Expedition CK06-06</strain>
    </source>
</reference>
<feature type="transmembrane region" description="Helical" evidence="6">
    <location>
        <begin position="66"/>
        <end position="86"/>
    </location>
</feature>
<keyword evidence="5 6" id="KW-0472">Membrane</keyword>
<keyword evidence="2 6" id="KW-0812">Transmembrane</keyword>
<gene>
    <name evidence="7" type="ORF">S01H4_09624</name>
</gene>
<dbReference type="GO" id="GO:0032153">
    <property type="term" value="C:cell division site"/>
    <property type="evidence" value="ECO:0007669"/>
    <property type="project" value="TreeGrafter"/>
</dbReference>
<accession>X0ZHX1</accession>
<evidence type="ECO:0000256" key="5">
    <source>
        <dbReference type="ARBA" id="ARBA00023136"/>
    </source>
</evidence>
<dbReference type="Pfam" id="PF01098">
    <property type="entry name" value="FTSW_RODA_SPOVE"/>
    <property type="match status" value="1"/>
</dbReference>
<evidence type="ECO:0000256" key="1">
    <source>
        <dbReference type="ARBA" id="ARBA00004141"/>
    </source>
</evidence>
<dbReference type="PANTHER" id="PTHR30474">
    <property type="entry name" value="CELL CYCLE PROTEIN"/>
    <property type="match status" value="1"/>
</dbReference>
<dbReference type="GO" id="GO:0051301">
    <property type="term" value="P:cell division"/>
    <property type="evidence" value="ECO:0007669"/>
    <property type="project" value="InterPro"/>
</dbReference>
<dbReference type="GO" id="GO:0008360">
    <property type="term" value="P:regulation of cell shape"/>
    <property type="evidence" value="ECO:0007669"/>
    <property type="project" value="UniProtKB-KW"/>
</dbReference>
<feature type="transmembrane region" description="Helical" evidence="6">
    <location>
        <begin position="32"/>
        <end position="54"/>
    </location>
</feature>
<keyword evidence="4 6" id="KW-1133">Transmembrane helix</keyword>
<protein>
    <recommendedName>
        <fullName evidence="8">Rod shape-determining protein RodA</fullName>
    </recommendedName>
</protein>
<evidence type="ECO:0000256" key="4">
    <source>
        <dbReference type="ARBA" id="ARBA00022989"/>
    </source>
</evidence>
<evidence type="ECO:0000256" key="6">
    <source>
        <dbReference type="SAM" id="Phobius"/>
    </source>
</evidence>
<dbReference type="InterPro" id="IPR001182">
    <property type="entry name" value="FtsW/RodA"/>
</dbReference>
<dbReference type="PROSITE" id="PS00428">
    <property type="entry name" value="FTSW_RODA_SPOVE"/>
    <property type="match status" value="1"/>
</dbReference>
<name>X0ZHX1_9ZZZZ</name>
<comment type="caution">
    <text evidence="7">The sequence shown here is derived from an EMBL/GenBank/DDBJ whole genome shotgun (WGS) entry which is preliminary data.</text>
</comment>
<dbReference type="AlphaFoldDB" id="X0ZHX1"/>
<evidence type="ECO:0008006" key="8">
    <source>
        <dbReference type="Google" id="ProtNLM"/>
    </source>
</evidence>
<comment type="subcellular location">
    <subcellularLocation>
        <location evidence="1">Membrane</location>
        <topology evidence="1">Multi-pass membrane protein</topology>
    </subcellularLocation>
</comment>
<dbReference type="EMBL" id="BART01003517">
    <property type="protein sequence ID" value="GAG57737.1"/>
    <property type="molecule type" value="Genomic_DNA"/>
</dbReference>